<comment type="catalytic activity">
    <reaction evidence="8 9">
        <text>nicotinate beta-D-ribonucleotide + ATP + H(+) = deamido-NAD(+) + diphosphate</text>
        <dbReference type="Rhea" id="RHEA:22860"/>
        <dbReference type="ChEBI" id="CHEBI:15378"/>
        <dbReference type="ChEBI" id="CHEBI:30616"/>
        <dbReference type="ChEBI" id="CHEBI:33019"/>
        <dbReference type="ChEBI" id="CHEBI:57502"/>
        <dbReference type="ChEBI" id="CHEBI:58437"/>
        <dbReference type="EC" id="2.7.7.18"/>
    </reaction>
</comment>
<dbReference type="Pfam" id="PF01467">
    <property type="entry name" value="CTP_transf_like"/>
    <property type="match status" value="1"/>
</dbReference>
<evidence type="ECO:0000256" key="7">
    <source>
        <dbReference type="ARBA" id="ARBA00022840"/>
    </source>
</evidence>
<evidence type="ECO:0000256" key="2">
    <source>
        <dbReference type="ARBA" id="ARBA00005019"/>
    </source>
</evidence>
<evidence type="ECO:0000256" key="6">
    <source>
        <dbReference type="ARBA" id="ARBA00022741"/>
    </source>
</evidence>
<organism evidence="11 12">
    <name type="scientific">Arsukibacterium indicum</name>
    <dbReference type="NCBI Taxonomy" id="2848612"/>
    <lineage>
        <taxon>Bacteria</taxon>
        <taxon>Pseudomonadati</taxon>
        <taxon>Pseudomonadota</taxon>
        <taxon>Gammaproteobacteria</taxon>
        <taxon>Chromatiales</taxon>
        <taxon>Chromatiaceae</taxon>
        <taxon>Arsukibacterium</taxon>
    </lineage>
</organism>
<keyword evidence="5 9" id="KW-0548">Nucleotidyltransferase</keyword>
<comment type="function">
    <text evidence="1 9">Catalyzes the reversible adenylation of nicotinate mononucleotide (NaMN) to nicotinic acid adenine dinucleotide (NaAD).</text>
</comment>
<protein>
    <recommendedName>
        <fullName evidence="9">Probable nicotinate-nucleotide adenylyltransferase</fullName>
        <ecNumber evidence="9">2.7.7.18</ecNumber>
    </recommendedName>
    <alternativeName>
        <fullName evidence="9">Deamido-NAD(+) diphosphorylase</fullName>
    </alternativeName>
    <alternativeName>
        <fullName evidence="9">Deamido-NAD(+) pyrophosphorylase</fullName>
    </alternativeName>
    <alternativeName>
        <fullName evidence="9">Nicotinate mononucleotide adenylyltransferase</fullName>
        <shortName evidence="9">NaMN adenylyltransferase</shortName>
    </alternativeName>
</protein>
<dbReference type="NCBIfam" id="TIGR00482">
    <property type="entry name" value="nicotinate (nicotinamide) nucleotide adenylyltransferase"/>
    <property type="match status" value="1"/>
</dbReference>
<evidence type="ECO:0000259" key="10">
    <source>
        <dbReference type="Pfam" id="PF01467"/>
    </source>
</evidence>
<keyword evidence="6 9" id="KW-0547">Nucleotide-binding</keyword>
<keyword evidence="9" id="KW-0520">NAD</keyword>
<evidence type="ECO:0000256" key="4">
    <source>
        <dbReference type="ARBA" id="ARBA00022679"/>
    </source>
</evidence>
<dbReference type="InterPro" id="IPR004821">
    <property type="entry name" value="Cyt_trans-like"/>
</dbReference>
<accession>A0ABS6ML52</accession>
<dbReference type="NCBIfam" id="NF000839">
    <property type="entry name" value="PRK00071.1-1"/>
    <property type="match status" value="1"/>
</dbReference>
<keyword evidence="9" id="KW-0662">Pyridine nucleotide biosynthesis</keyword>
<dbReference type="Proteomes" id="UP000704611">
    <property type="component" value="Unassembled WGS sequence"/>
</dbReference>
<evidence type="ECO:0000256" key="1">
    <source>
        <dbReference type="ARBA" id="ARBA00002324"/>
    </source>
</evidence>
<feature type="domain" description="Cytidyltransferase-like" evidence="10">
    <location>
        <begin position="14"/>
        <end position="189"/>
    </location>
</feature>
<keyword evidence="7 9" id="KW-0067">ATP-binding</keyword>
<evidence type="ECO:0000256" key="9">
    <source>
        <dbReference type="HAMAP-Rule" id="MF_00244"/>
    </source>
</evidence>
<reference evidence="11 12" key="1">
    <citation type="submission" date="2021-06" db="EMBL/GenBank/DDBJ databases">
        <title>Rheinheimera indica sp. nov., isolated from deep-sea sediment.</title>
        <authorList>
            <person name="Wang Z."/>
            <person name="Zhang X.-Y."/>
        </authorList>
    </citation>
    <scope>NUCLEOTIDE SEQUENCE [LARGE SCALE GENOMIC DNA]</scope>
    <source>
        <strain evidence="11 12">SM2107</strain>
    </source>
</reference>
<dbReference type="HAMAP" id="MF_00244">
    <property type="entry name" value="NaMN_adenylyltr"/>
    <property type="match status" value="1"/>
</dbReference>
<dbReference type="GO" id="GO:0004515">
    <property type="term" value="F:nicotinate-nucleotide adenylyltransferase activity"/>
    <property type="evidence" value="ECO:0007669"/>
    <property type="project" value="UniProtKB-EC"/>
</dbReference>
<dbReference type="CDD" id="cd02165">
    <property type="entry name" value="NMNAT"/>
    <property type="match status" value="1"/>
</dbReference>
<gene>
    <name evidence="9 11" type="primary">nadD</name>
    <name evidence="11" type="ORF">KQY15_10630</name>
</gene>
<comment type="pathway">
    <text evidence="2 9">Cofactor biosynthesis; NAD(+) biosynthesis; deamido-NAD(+) from nicotinate D-ribonucleotide: step 1/1.</text>
</comment>
<comment type="caution">
    <text evidence="11">The sequence shown here is derived from an EMBL/GenBank/DDBJ whole genome shotgun (WGS) entry which is preliminary data.</text>
</comment>
<evidence type="ECO:0000256" key="8">
    <source>
        <dbReference type="ARBA" id="ARBA00048721"/>
    </source>
</evidence>
<dbReference type="RefSeq" id="WP_217669174.1">
    <property type="nucleotide sequence ID" value="NZ_JAHRID010000004.1"/>
</dbReference>
<name>A0ABS6ML52_9GAMM</name>
<dbReference type="EMBL" id="JAHRID010000004">
    <property type="protein sequence ID" value="MBV2129548.1"/>
    <property type="molecule type" value="Genomic_DNA"/>
</dbReference>
<dbReference type="PANTHER" id="PTHR39321:SF3">
    <property type="entry name" value="PHOSPHOPANTETHEINE ADENYLYLTRANSFERASE"/>
    <property type="match status" value="1"/>
</dbReference>
<evidence type="ECO:0000256" key="5">
    <source>
        <dbReference type="ARBA" id="ARBA00022695"/>
    </source>
</evidence>
<proteinExistence type="inferred from homology"/>
<dbReference type="EC" id="2.7.7.18" evidence="9"/>
<comment type="similarity">
    <text evidence="3 9">Belongs to the NadD family.</text>
</comment>
<evidence type="ECO:0000313" key="11">
    <source>
        <dbReference type="EMBL" id="MBV2129548.1"/>
    </source>
</evidence>
<keyword evidence="12" id="KW-1185">Reference proteome</keyword>
<evidence type="ECO:0000256" key="3">
    <source>
        <dbReference type="ARBA" id="ARBA00009014"/>
    </source>
</evidence>
<keyword evidence="4 9" id="KW-0808">Transferase</keyword>
<sequence>MTTNQTKSAAVIGILGGTFDPVHQGHLACGRYVIEHCGLDQLQLMPCHLPPHRASPGVSARQRATMVELAIADEPDMQLQPLELNRDSPSYTADSLAMLKQQMPTATLAFVIGMDSLCYFKQWYNWQHILQLGHLIVCQRPGYSNQNGDAPALLAEFGATTAALRQSDHGCIVELDNPEFAISATAIRAALARKQQNIPEVSLQVLNYIQQHQLYQSEAL</sequence>
<dbReference type="InterPro" id="IPR005248">
    <property type="entry name" value="NadD/NMNAT"/>
</dbReference>
<evidence type="ECO:0000313" key="12">
    <source>
        <dbReference type="Proteomes" id="UP000704611"/>
    </source>
</evidence>
<dbReference type="PANTHER" id="PTHR39321">
    <property type="entry name" value="NICOTINATE-NUCLEOTIDE ADENYLYLTRANSFERASE-RELATED"/>
    <property type="match status" value="1"/>
</dbReference>